<name>A0ABT4RZ67_9FLAO</name>
<dbReference type="InterPro" id="IPR006099">
    <property type="entry name" value="MeMalonylCoA_mutase_a/b_cat"/>
</dbReference>
<evidence type="ECO:0000313" key="2">
    <source>
        <dbReference type="EMBL" id="MDA0177097.1"/>
    </source>
</evidence>
<gene>
    <name evidence="2" type="ORF">OOZ35_06270</name>
</gene>
<dbReference type="SUPFAM" id="SSF51703">
    <property type="entry name" value="Cobalamin (vitamin B12)-dependent enzymes"/>
    <property type="match status" value="1"/>
</dbReference>
<protein>
    <submittedName>
        <fullName evidence="2">Methylmalonyl-CoA mutase subunit beta</fullName>
    </submittedName>
</protein>
<dbReference type="RefSeq" id="WP_106689161.1">
    <property type="nucleotide sequence ID" value="NZ_CAXQEU010000092.1"/>
</dbReference>
<dbReference type="PANTHER" id="PTHR48101:SF1">
    <property type="entry name" value="METHYLMALONYL-COA MUTASE, LARGE SUBUNIT"/>
    <property type="match status" value="1"/>
</dbReference>
<keyword evidence="3" id="KW-1185">Reference proteome</keyword>
<comment type="caution">
    <text evidence="2">The sequence shown here is derived from an EMBL/GenBank/DDBJ whole genome shotgun (WGS) entry which is preliminary data.</text>
</comment>
<feature type="domain" description="Methylmalonyl-CoA mutase alpha/beta chain catalytic" evidence="1">
    <location>
        <begin position="139"/>
        <end position="409"/>
    </location>
</feature>
<dbReference type="EMBL" id="JAPFGC010000002">
    <property type="protein sequence ID" value="MDA0177097.1"/>
    <property type="molecule type" value="Genomic_DNA"/>
</dbReference>
<dbReference type="PANTHER" id="PTHR48101">
    <property type="entry name" value="METHYLMALONYL-COA MUTASE, MITOCHONDRIAL-RELATED"/>
    <property type="match status" value="1"/>
</dbReference>
<organism evidence="2 3">
    <name type="scientific">Mesoflavibacter profundi</name>
    <dbReference type="NCBI Taxonomy" id="2708110"/>
    <lineage>
        <taxon>Bacteria</taxon>
        <taxon>Pseudomonadati</taxon>
        <taxon>Bacteroidota</taxon>
        <taxon>Flavobacteriia</taxon>
        <taxon>Flavobacteriales</taxon>
        <taxon>Flavobacteriaceae</taxon>
        <taxon>Mesoflavibacter</taxon>
    </lineage>
</organism>
<dbReference type="Gene3D" id="3.20.20.240">
    <property type="entry name" value="Methylmalonyl-CoA mutase"/>
    <property type="match status" value="1"/>
</dbReference>
<reference evidence="2" key="1">
    <citation type="submission" date="2022-11" db="EMBL/GenBank/DDBJ databases">
        <title>Refractory cell wall polysaccharides provide important carbon source for microbial heterotrophs in the hadal ocean.</title>
        <authorList>
            <person name="Zhu X."/>
        </authorList>
    </citation>
    <scope>NUCLEOTIDE SEQUENCE</scope>
    <source>
        <strain evidence="2">MTRN7</strain>
    </source>
</reference>
<accession>A0ABT4RZ67</accession>
<sequence>MSKSLFSEFEPITAKAWKQKIQADLKGADYNDTLIWQTNDDIQVKPFYHQDTLDKVLNIQPQQWSIGQVIFAQQAEAANKNAIQAIKKGAETLQFIIPNKDVNVSSLIKDIDLNTTAIQFKLQFLDFDYISAIPRQINLQVDPIHHLIKTGNWFINGKQDLKTINKIVETTNTLTIDATTYQNAGANNVQQLAYALSHLNEYLNEIDTNNLKTVVFNVSVGTNYFFEISKLRALRALFNTISNAYNINATCKINAIPTKRNKTLYDYNTNMLRTTTECMSAILGGANTVFNLPYDAIYHKENQFGQRIARNQLLVLKNESYFNLVNNPAEGSYYIESITQQLAEKALTLFKDIEANGTFLSQLKEGTIQKKIKESADKEQQQFNDQELILLGTNKHPNANDKMKDNLELYPFVKSNPVKTLIAPIVEKRLAEKLEQERLKTE</sequence>
<evidence type="ECO:0000313" key="3">
    <source>
        <dbReference type="Proteomes" id="UP001149142"/>
    </source>
</evidence>
<dbReference type="Pfam" id="PF01642">
    <property type="entry name" value="MM_CoA_mutase"/>
    <property type="match status" value="1"/>
</dbReference>
<proteinExistence type="predicted"/>
<dbReference type="InterPro" id="IPR016176">
    <property type="entry name" value="Cbl-dep_enz_cat"/>
</dbReference>
<evidence type="ECO:0000259" key="1">
    <source>
        <dbReference type="Pfam" id="PF01642"/>
    </source>
</evidence>
<dbReference type="Proteomes" id="UP001149142">
    <property type="component" value="Unassembled WGS sequence"/>
</dbReference>
<dbReference type="CDD" id="cd03677">
    <property type="entry name" value="MM_CoA_mutase_beta"/>
    <property type="match status" value="1"/>
</dbReference>